<evidence type="ECO:0000313" key="5">
    <source>
        <dbReference type="EMBL" id="QDT01684.1"/>
    </source>
</evidence>
<feature type="repeat" description="TPR" evidence="3">
    <location>
        <begin position="82"/>
        <end position="115"/>
    </location>
</feature>
<evidence type="ECO:0000256" key="4">
    <source>
        <dbReference type="SAM" id="MobiDB-lite"/>
    </source>
</evidence>
<feature type="region of interest" description="Disordered" evidence="4">
    <location>
        <begin position="1"/>
        <end position="29"/>
    </location>
</feature>
<name>A0A517N3I2_9BACT</name>
<dbReference type="Gene3D" id="1.25.40.10">
    <property type="entry name" value="Tetratricopeptide repeat domain"/>
    <property type="match status" value="1"/>
</dbReference>
<feature type="region of interest" description="Disordered" evidence="4">
    <location>
        <begin position="55"/>
        <end position="79"/>
    </location>
</feature>
<dbReference type="KEGG" id="rlc:K227x_00510"/>
<dbReference type="AlphaFoldDB" id="A0A517N3I2"/>
<evidence type="ECO:0000256" key="2">
    <source>
        <dbReference type="ARBA" id="ARBA00022803"/>
    </source>
</evidence>
<evidence type="ECO:0000256" key="1">
    <source>
        <dbReference type="ARBA" id="ARBA00022737"/>
    </source>
</evidence>
<reference evidence="5 6" key="1">
    <citation type="submission" date="2019-02" db="EMBL/GenBank/DDBJ databases">
        <title>Deep-cultivation of Planctomycetes and their phenomic and genomic characterization uncovers novel biology.</title>
        <authorList>
            <person name="Wiegand S."/>
            <person name="Jogler M."/>
            <person name="Boedeker C."/>
            <person name="Pinto D."/>
            <person name="Vollmers J."/>
            <person name="Rivas-Marin E."/>
            <person name="Kohn T."/>
            <person name="Peeters S.H."/>
            <person name="Heuer A."/>
            <person name="Rast P."/>
            <person name="Oberbeckmann S."/>
            <person name="Bunk B."/>
            <person name="Jeske O."/>
            <person name="Meyerdierks A."/>
            <person name="Storesund J.E."/>
            <person name="Kallscheuer N."/>
            <person name="Luecker S."/>
            <person name="Lage O.M."/>
            <person name="Pohl T."/>
            <person name="Merkel B.J."/>
            <person name="Hornburger P."/>
            <person name="Mueller R.-W."/>
            <person name="Bruemmer F."/>
            <person name="Labrenz M."/>
            <person name="Spormann A.M."/>
            <person name="Op den Camp H."/>
            <person name="Overmann J."/>
            <person name="Amann R."/>
            <person name="Jetten M.S.M."/>
            <person name="Mascher T."/>
            <person name="Medema M.H."/>
            <person name="Devos D.P."/>
            <person name="Kaster A.-K."/>
            <person name="Ovreas L."/>
            <person name="Rohde M."/>
            <person name="Galperin M.Y."/>
            <person name="Jogler C."/>
        </authorList>
    </citation>
    <scope>NUCLEOTIDE SEQUENCE [LARGE SCALE GENOMIC DNA]</scope>
    <source>
        <strain evidence="5 6">K22_7</strain>
    </source>
</reference>
<proteinExistence type="predicted"/>
<sequence length="421" mass="43283">MASMNPFAKSTPAGAPPTATDSIASGSTNQVKAVTVSAKNAIGKTAGAVAGVFRRDKGDDKAPELDADDPLRLDNKPDKVDPEVFVANGQLWESTGDFNKAMESYTKALESVPNHPPALTSIARLHFRQGNLPQAAKTFELAIAQSPQDAGLFNDLGLTLSKMGNHAGAASALERALQLAPGTSRFANNLASVRFDSGDPAAAMKVLAQNNKPAVAHFNMAYLYFKGGQMESARGQINEAMKFESKAAGDVAVGRAIDRSREMLAQINASMGTIATATSQSNSTALAADPTAVQRAVQATSPGAAKPNVTPASSMGPAMAAITPTNSSVTATSPEPAKTADAPSWTQAWNPNYQVKAAANSSAPATATDVSSEKPVAAEPATVAKPKPIRPAAIKPADPTSATTEAPASTKPAATGFMMPE</sequence>
<evidence type="ECO:0000256" key="3">
    <source>
        <dbReference type="PROSITE-ProRule" id="PRU00339"/>
    </source>
</evidence>
<feature type="repeat" description="TPR" evidence="3">
    <location>
        <begin position="116"/>
        <end position="149"/>
    </location>
</feature>
<organism evidence="5 6">
    <name type="scientific">Rubripirellula lacrimiformis</name>
    <dbReference type="NCBI Taxonomy" id="1930273"/>
    <lineage>
        <taxon>Bacteria</taxon>
        <taxon>Pseudomonadati</taxon>
        <taxon>Planctomycetota</taxon>
        <taxon>Planctomycetia</taxon>
        <taxon>Pirellulales</taxon>
        <taxon>Pirellulaceae</taxon>
        <taxon>Rubripirellula</taxon>
    </lineage>
</organism>
<dbReference type="InterPro" id="IPR019734">
    <property type="entry name" value="TPR_rpt"/>
</dbReference>
<dbReference type="Proteomes" id="UP000318538">
    <property type="component" value="Chromosome"/>
</dbReference>
<keyword evidence="6" id="KW-1185">Reference proteome</keyword>
<protein>
    <submittedName>
        <fullName evidence="5">Photosystem I assembly protein Ycf3</fullName>
    </submittedName>
</protein>
<dbReference type="EMBL" id="CP036525">
    <property type="protein sequence ID" value="QDT01684.1"/>
    <property type="molecule type" value="Genomic_DNA"/>
</dbReference>
<dbReference type="PANTHER" id="PTHR44858:SF1">
    <property type="entry name" value="UDP-N-ACETYLGLUCOSAMINE--PEPTIDE N-ACETYLGLUCOSAMINYLTRANSFERASE SPINDLY-RELATED"/>
    <property type="match status" value="1"/>
</dbReference>
<dbReference type="PROSITE" id="PS50005">
    <property type="entry name" value="TPR"/>
    <property type="match status" value="3"/>
</dbReference>
<evidence type="ECO:0000313" key="6">
    <source>
        <dbReference type="Proteomes" id="UP000318538"/>
    </source>
</evidence>
<dbReference type="Pfam" id="PF14559">
    <property type="entry name" value="TPR_19"/>
    <property type="match status" value="1"/>
</dbReference>
<dbReference type="InterPro" id="IPR050498">
    <property type="entry name" value="Ycf3"/>
</dbReference>
<dbReference type="PANTHER" id="PTHR44858">
    <property type="entry name" value="TETRATRICOPEPTIDE REPEAT PROTEIN 6"/>
    <property type="match status" value="1"/>
</dbReference>
<feature type="repeat" description="TPR" evidence="3">
    <location>
        <begin position="150"/>
        <end position="183"/>
    </location>
</feature>
<feature type="region of interest" description="Disordered" evidence="4">
    <location>
        <begin position="325"/>
        <end position="345"/>
    </location>
</feature>
<keyword evidence="1" id="KW-0677">Repeat</keyword>
<feature type="compositionally biased region" description="Polar residues" evidence="4">
    <location>
        <begin position="19"/>
        <end position="29"/>
    </location>
</feature>
<dbReference type="SUPFAM" id="SSF48452">
    <property type="entry name" value="TPR-like"/>
    <property type="match status" value="1"/>
</dbReference>
<accession>A0A517N3I2</accession>
<dbReference type="InterPro" id="IPR011990">
    <property type="entry name" value="TPR-like_helical_dom_sf"/>
</dbReference>
<feature type="compositionally biased region" description="Low complexity" evidence="4">
    <location>
        <begin position="384"/>
        <end position="415"/>
    </location>
</feature>
<gene>
    <name evidence="5" type="ORF">K227x_00510</name>
</gene>
<dbReference type="Pfam" id="PF13432">
    <property type="entry name" value="TPR_16"/>
    <property type="match status" value="1"/>
</dbReference>
<dbReference type="SMART" id="SM00028">
    <property type="entry name" value="TPR"/>
    <property type="match status" value="4"/>
</dbReference>
<feature type="region of interest" description="Disordered" evidence="4">
    <location>
        <begin position="364"/>
        <end position="421"/>
    </location>
</feature>
<keyword evidence="2 3" id="KW-0802">TPR repeat</keyword>